<feature type="transmembrane region" description="Helical" evidence="7">
    <location>
        <begin position="229"/>
        <end position="247"/>
    </location>
</feature>
<proteinExistence type="inferred from homology"/>
<evidence type="ECO:0000256" key="6">
    <source>
        <dbReference type="ARBA" id="ARBA00023136"/>
    </source>
</evidence>
<evidence type="ECO:0000256" key="3">
    <source>
        <dbReference type="ARBA" id="ARBA00022475"/>
    </source>
</evidence>
<feature type="transmembrane region" description="Helical" evidence="7">
    <location>
        <begin position="55"/>
        <end position="80"/>
    </location>
</feature>
<dbReference type="InterPro" id="IPR052923">
    <property type="entry name" value="UPF0718"/>
</dbReference>
<keyword evidence="4 7" id="KW-0812">Transmembrane</keyword>
<accession>A0ABV7L2J6</accession>
<reference evidence="9" key="1">
    <citation type="journal article" date="2019" name="Int. J. Syst. Evol. Microbiol.">
        <title>The Global Catalogue of Microorganisms (GCM) 10K type strain sequencing project: providing services to taxonomists for standard genome sequencing and annotation.</title>
        <authorList>
            <consortium name="The Broad Institute Genomics Platform"/>
            <consortium name="The Broad Institute Genome Sequencing Center for Infectious Disease"/>
            <person name="Wu L."/>
            <person name="Ma J."/>
        </authorList>
    </citation>
    <scope>NUCLEOTIDE SEQUENCE [LARGE SCALE GENOMIC DNA]</scope>
    <source>
        <strain evidence="9">KCTC 42964</strain>
    </source>
</reference>
<dbReference type="Pfam" id="PF03773">
    <property type="entry name" value="ArsP_1"/>
    <property type="match status" value="1"/>
</dbReference>
<dbReference type="Proteomes" id="UP001595528">
    <property type="component" value="Unassembled WGS sequence"/>
</dbReference>
<feature type="transmembrane region" description="Helical" evidence="7">
    <location>
        <begin position="92"/>
        <end position="125"/>
    </location>
</feature>
<keyword evidence="5 7" id="KW-1133">Transmembrane helix</keyword>
<evidence type="ECO:0000256" key="2">
    <source>
        <dbReference type="ARBA" id="ARBA00006386"/>
    </source>
</evidence>
<evidence type="ECO:0000256" key="4">
    <source>
        <dbReference type="ARBA" id="ARBA00022692"/>
    </source>
</evidence>
<comment type="caution">
    <text evidence="8">The sequence shown here is derived from an EMBL/GenBank/DDBJ whole genome shotgun (WGS) entry which is preliminary data.</text>
</comment>
<dbReference type="RefSeq" id="WP_379902420.1">
    <property type="nucleotide sequence ID" value="NZ_JBHRTR010000028.1"/>
</dbReference>
<evidence type="ECO:0000256" key="1">
    <source>
        <dbReference type="ARBA" id="ARBA00004651"/>
    </source>
</evidence>
<feature type="transmembrane region" description="Helical" evidence="7">
    <location>
        <begin position="267"/>
        <end position="289"/>
    </location>
</feature>
<dbReference type="EMBL" id="JBHRTR010000028">
    <property type="protein sequence ID" value="MFC3228886.1"/>
    <property type="molecule type" value="Genomic_DNA"/>
</dbReference>
<evidence type="ECO:0000256" key="5">
    <source>
        <dbReference type="ARBA" id="ARBA00022989"/>
    </source>
</evidence>
<keyword evidence="6 7" id="KW-0472">Membrane</keyword>
<evidence type="ECO:0000313" key="8">
    <source>
        <dbReference type="EMBL" id="MFC3228886.1"/>
    </source>
</evidence>
<evidence type="ECO:0000313" key="9">
    <source>
        <dbReference type="Proteomes" id="UP001595528"/>
    </source>
</evidence>
<sequence length="352" mass="35776">MNLIAFTRPRGLPALSLPRPRTALRLAGLACLAAGAAAAPDTAFAAAGFALDSLWSIAPAIVAGLLLSAAATASGVSAVIAPAFRGRPVRAVVLAALAGALVPVCGISVLPLVAAMLAAGVPLAAVMAFWLSSPVTDPGMFAVTAATLGFDFAVGKTAAAFAVGLYGGGVTAVVVGRGRLQVPLRDDWQRAAGGGCPAADRCGTAGRLAWRFWREPARRAQFARTFRDTALLMLKWLSLAFLAEYLMRHFLPEGWVSGLLSDTDILAVPAAALFGAPLYLEGHAALPLVRGMMDAGLPAGAAMALLVAGGITSAWAAVPVFALVRLPVFLLYLGLAVTGAMMAGWGAGALLP</sequence>
<keyword evidence="3" id="KW-1003">Cell membrane</keyword>
<keyword evidence="9" id="KW-1185">Reference proteome</keyword>
<dbReference type="PANTHER" id="PTHR34184">
    <property type="entry name" value="UPF0718 PROTEIN YCGR"/>
    <property type="match status" value="1"/>
</dbReference>
<dbReference type="PANTHER" id="PTHR34184:SF4">
    <property type="entry name" value="UPF0718 PROTEIN YCGR"/>
    <property type="match status" value="1"/>
</dbReference>
<gene>
    <name evidence="8" type="ORF">ACFOGJ_16695</name>
</gene>
<dbReference type="InterPro" id="IPR005524">
    <property type="entry name" value="DUF318"/>
</dbReference>
<organism evidence="8 9">
    <name type="scientific">Marinibaculum pumilum</name>
    <dbReference type="NCBI Taxonomy" id="1766165"/>
    <lineage>
        <taxon>Bacteria</taxon>
        <taxon>Pseudomonadati</taxon>
        <taxon>Pseudomonadota</taxon>
        <taxon>Alphaproteobacteria</taxon>
        <taxon>Rhodospirillales</taxon>
        <taxon>Rhodospirillaceae</taxon>
        <taxon>Marinibaculum</taxon>
    </lineage>
</organism>
<feature type="transmembrane region" description="Helical" evidence="7">
    <location>
        <begin position="329"/>
        <end position="351"/>
    </location>
</feature>
<comment type="similarity">
    <text evidence="2">Belongs to the UPF0718 family.</text>
</comment>
<protein>
    <submittedName>
        <fullName evidence="8">Permease</fullName>
    </submittedName>
</protein>
<name>A0ABV7L2J6_9PROT</name>
<evidence type="ECO:0000256" key="7">
    <source>
        <dbReference type="SAM" id="Phobius"/>
    </source>
</evidence>
<feature type="transmembrane region" description="Helical" evidence="7">
    <location>
        <begin position="301"/>
        <end position="323"/>
    </location>
</feature>
<comment type="subcellular location">
    <subcellularLocation>
        <location evidence="1">Cell membrane</location>
        <topology evidence="1">Multi-pass membrane protein</topology>
    </subcellularLocation>
</comment>
<feature type="transmembrane region" description="Helical" evidence="7">
    <location>
        <begin position="158"/>
        <end position="176"/>
    </location>
</feature>